<comment type="caution">
    <text evidence="1">The sequence shown here is derived from an EMBL/GenBank/DDBJ whole genome shotgun (WGS) entry which is preliminary data.</text>
</comment>
<accession>A0A3M7RYV3</accession>
<dbReference type="EMBL" id="REGN01002344">
    <property type="protein sequence ID" value="RNA28763.1"/>
    <property type="molecule type" value="Genomic_DNA"/>
</dbReference>
<sequence>MQVIVTAAPLDTCEDELPELPLASTLSQLRTCLSVTWALFDAIHVTFLLYLRSAGLILNSDQLPTKLSPPSSAPSSTISTELSLDPLILCKVSAYFQVMSALGNASITTHFTTASLPSSTLTGSIGAITGPTSTFSLKLALILPELFSAWHVYVPLSFTFTSTIRSESTLVTYRSPASTTPFLYHVYLATGLALALHLITTSCPLTASVSAGFTCHTGLCITST</sequence>
<evidence type="ECO:0000313" key="2">
    <source>
        <dbReference type="Proteomes" id="UP000276133"/>
    </source>
</evidence>
<organism evidence="1 2">
    <name type="scientific">Brachionus plicatilis</name>
    <name type="common">Marine rotifer</name>
    <name type="synonym">Brachionus muelleri</name>
    <dbReference type="NCBI Taxonomy" id="10195"/>
    <lineage>
        <taxon>Eukaryota</taxon>
        <taxon>Metazoa</taxon>
        <taxon>Spiralia</taxon>
        <taxon>Gnathifera</taxon>
        <taxon>Rotifera</taxon>
        <taxon>Eurotatoria</taxon>
        <taxon>Monogononta</taxon>
        <taxon>Pseudotrocha</taxon>
        <taxon>Ploima</taxon>
        <taxon>Brachionidae</taxon>
        <taxon>Brachionus</taxon>
    </lineage>
</organism>
<dbReference type="AlphaFoldDB" id="A0A3M7RYV3"/>
<reference evidence="1 2" key="1">
    <citation type="journal article" date="2018" name="Sci. Rep.">
        <title>Genomic signatures of local adaptation to the degree of environmental predictability in rotifers.</title>
        <authorList>
            <person name="Franch-Gras L."/>
            <person name="Hahn C."/>
            <person name="Garcia-Roger E.M."/>
            <person name="Carmona M.J."/>
            <person name="Serra M."/>
            <person name="Gomez A."/>
        </authorList>
    </citation>
    <scope>NUCLEOTIDE SEQUENCE [LARGE SCALE GENOMIC DNA]</scope>
    <source>
        <strain evidence="1">HYR1</strain>
    </source>
</reference>
<keyword evidence="2" id="KW-1185">Reference proteome</keyword>
<gene>
    <name evidence="1" type="ORF">BpHYR1_036049</name>
</gene>
<proteinExistence type="predicted"/>
<evidence type="ECO:0000313" key="1">
    <source>
        <dbReference type="EMBL" id="RNA28763.1"/>
    </source>
</evidence>
<protein>
    <submittedName>
        <fullName evidence="1">Uncharacterized protein</fullName>
    </submittedName>
</protein>
<dbReference type="Proteomes" id="UP000276133">
    <property type="component" value="Unassembled WGS sequence"/>
</dbReference>
<name>A0A3M7RYV3_BRAPC</name>